<evidence type="ECO:0000313" key="6">
    <source>
        <dbReference type="Proteomes" id="UP000262072"/>
    </source>
</evidence>
<dbReference type="InterPro" id="IPR050765">
    <property type="entry name" value="Riboflavin_Biosynth_HTPR"/>
</dbReference>
<feature type="domain" description="Bacterial bifunctional deaminase-reductase C-terminal" evidence="4">
    <location>
        <begin position="7"/>
        <end position="231"/>
    </location>
</feature>
<dbReference type="AlphaFoldDB" id="A0A383TE71"/>
<dbReference type="RefSeq" id="WP_160116956.1">
    <property type="nucleotide sequence ID" value="NZ_UNRR01000010.1"/>
</dbReference>
<dbReference type="InterPro" id="IPR002734">
    <property type="entry name" value="RibDG_C"/>
</dbReference>
<evidence type="ECO:0000256" key="3">
    <source>
        <dbReference type="ARBA" id="ARBA00023002"/>
    </source>
</evidence>
<protein>
    <recommendedName>
        <fullName evidence="4">Bacterial bifunctional deaminase-reductase C-terminal domain-containing protein</fullName>
    </recommendedName>
</protein>
<evidence type="ECO:0000313" key="5">
    <source>
        <dbReference type="EMBL" id="SYZ77969.1"/>
    </source>
</evidence>
<dbReference type="GO" id="GO:0008703">
    <property type="term" value="F:5-amino-6-(5-phosphoribosylamino)uracil reductase activity"/>
    <property type="evidence" value="ECO:0007669"/>
    <property type="project" value="InterPro"/>
</dbReference>
<reference evidence="6" key="1">
    <citation type="submission" date="2018-05" db="EMBL/GenBank/DDBJ databases">
        <authorList>
            <person name="Strepis N."/>
        </authorList>
    </citation>
    <scope>NUCLEOTIDE SEQUENCE [LARGE SCALE GENOMIC DNA]</scope>
</reference>
<evidence type="ECO:0000256" key="2">
    <source>
        <dbReference type="ARBA" id="ARBA00022857"/>
    </source>
</evidence>
<dbReference type="OrthoDB" id="9800865at2"/>
<comment type="pathway">
    <text evidence="1">Cofactor biosynthesis; riboflavin biosynthesis.</text>
</comment>
<dbReference type="Proteomes" id="UP000262072">
    <property type="component" value="Unassembled WGS sequence"/>
</dbReference>
<dbReference type="Gene3D" id="3.40.430.10">
    <property type="entry name" value="Dihydrofolate Reductase, subunit A"/>
    <property type="match status" value="1"/>
</dbReference>
<proteinExistence type="predicted"/>
<evidence type="ECO:0000259" key="4">
    <source>
        <dbReference type="Pfam" id="PF01872"/>
    </source>
</evidence>
<dbReference type="InterPro" id="IPR024072">
    <property type="entry name" value="DHFR-like_dom_sf"/>
</dbReference>
<dbReference type="SUPFAM" id="SSF53597">
    <property type="entry name" value="Dihydrofolate reductase-like"/>
    <property type="match status" value="1"/>
</dbReference>
<sequence length="240" mass="26751">MNRPYRVICHMAMSIDGRAAGHYLSAAEFGPYGKAYEDTLAAYASDNWICGRITFEQHITFGNKVDLSAYPEEAIPREDYIHPATFSSYAIAVDPEGKLGWETNVIGDEYPERKGDHIVMILSEAVSDRYLAHLRKMGFSYIFAGKSKPLSMTVALNKLHSYFGIETFMLVGGGFVNGSFASEGLVDEISLIIAPLVEGVSDSVSLFEFGSSTDQRIRKFRLDKFERIDPDGIRLTYLSD</sequence>
<keyword evidence="3" id="KW-0560">Oxidoreductase</keyword>
<keyword evidence="2" id="KW-0521">NADP</keyword>
<dbReference type="PANTHER" id="PTHR38011:SF7">
    <property type="entry name" value="2,5-DIAMINO-6-RIBOSYLAMINO-4(3H)-PYRIMIDINONE 5'-PHOSPHATE REDUCTASE"/>
    <property type="match status" value="1"/>
</dbReference>
<accession>A0A383TE71</accession>
<dbReference type="EMBL" id="UNRR01000010">
    <property type="protein sequence ID" value="SYZ77969.1"/>
    <property type="molecule type" value="Genomic_DNA"/>
</dbReference>
<dbReference type="GO" id="GO:0009231">
    <property type="term" value="P:riboflavin biosynthetic process"/>
    <property type="evidence" value="ECO:0007669"/>
    <property type="project" value="InterPro"/>
</dbReference>
<gene>
    <name evidence="5" type="ORF">TART1_0740</name>
</gene>
<organism evidence="5 6">
    <name type="scientific">Trichococcus shcherbakoviae</name>
    <dbReference type="NCBI Taxonomy" id="2094020"/>
    <lineage>
        <taxon>Bacteria</taxon>
        <taxon>Bacillati</taxon>
        <taxon>Bacillota</taxon>
        <taxon>Bacilli</taxon>
        <taxon>Lactobacillales</taxon>
        <taxon>Carnobacteriaceae</taxon>
        <taxon>Trichococcus</taxon>
    </lineage>
</organism>
<dbReference type="Pfam" id="PF01872">
    <property type="entry name" value="RibD_C"/>
    <property type="match status" value="1"/>
</dbReference>
<dbReference type="PANTHER" id="PTHR38011">
    <property type="entry name" value="DIHYDROFOLATE REDUCTASE FAMILY PROTEIN (AFU_ORTHOLOGUE AFUA_8G06820)"/>
    <property type="match status" value="1"/>
</dbReference>
<name>A0A383TE71_9LACT</name>
<evidence type="ECO:0000256" key="1">
    <source>
        <dbReference type="ARBA" id="ARBA00005104"/>
    </source>
</evidence>